<gene>
    <name evidence="1" type="ORF">IAB88_01485</name>
</gene>
<protein>
    <submittedName>
        <fullName evidence="1">Uncharacterized protein</fullName>
    </submittedName>
</protein>
<sequence>MTDLEKSFVDVRRAFRLLSEYQKRIVGMVGYIKEKSPFTMLVGRKLGSNVIQAGNWIYDYARLKVFPEMWGWDFLYGYLFEYYMGDFDFGYRRGIAEMSVFQVSDDGFAISDVPGKHLTDVDTFASPESSGTWLILYAHFRSKGSKKNVWLGNTAWDKHTEYLWQFLHSGCNEKIDKSLDGKAISVMKKYPVCRFATQESTDGVLEDFNSLLEREKCAVIFFR</sequence>
<evidence type="ECO:0000313" key="1">
    <source>
        <dbReference type="EMBL" id="MBO8475648.1"/>
    </source>
</evidence>
<reference evidence="1" key="1">
    <citation type="submission" date="2020-10" db="EMBL/GenBank/DDBJ databases">
        <authorList>
            <person name="Gilroy R."/>
        </authorList>
    </citation>
    <scope>NUCLEOTIDE SEQUENCE</scope>
    <source>
        <strain evidence="1">6919</strain>
    </source>
</reference>
<evidence type="ECO:0000313" key="2">
    <source>
        <dbReference type="Proteomes" id="UP000823598"/>
    </source>
</evidence>
<accession>A0A9D9IPW0</accession>
<name>A0A9D9IPW0_9BACT</name>
<dbReference type="Proteomes" id="UP000823598">
    <property type="component" value="Unassembled WGS sequence"/>
</dbReference>
<dbReference type="AlphaFoldDB" id="A0A9D9IPW0"/>
<reference evidence="1" key="2">
    <citation type="journal article" date="2021" name="PeerJ">
        <title>Extensive microbial diversity within the chicken gut microbiome revealed by metagenomics and culture.</title>
        <authorList>
            <person name="Gilroy R."/>
            <person name="Ravi A."/>
            <person name="Getino M."/>
            <person name="Pursley I."/>
            <person name="Horton D.L."/>
            <person name="Alikhan N.F."/>
            <person name="Baker D."/>
            <person name="Gharbi K."/>
            <person name="Hall N."/>
            <person name="Watson M."/>
            <person name="Adriaenssens E.M."/>
            <person name="Foster-Nyarko E."/>
            <person name="Jarju S."/>
            <person name="Secka A."/>
            <person name="Antonio M."/>
            <person name="Oren A."/>
            <person name="Chaudhuri R.R."/>
            <person name="La Ragione R."/>
            <person name="Hildebrand F."/>
            <person name="Pallen M.J."/>
        </authorList>
    </citation>
    <scope>NUCLEOTIDE SEQUENCE</scope>
    <source>
        <strain evidence="1">6919</strain>
    </source>
</reference>
<organism evidence="1 2">
    <name type="scientific">Candidatus Limisoma faecipullorum</name>
    <dbReference type="NCBI Taxonomy" id="2840854"/>
    <lineage>
        <taxon>Bacteria</taxon>
        <taxon>Pseudomonadati</taxon>
        <taxon>Bacteroidota</taxon>
        <taxon>Bacteroidia</taxon>
        <taxon>Bacteroidales</taxon>
        <taxon>Candidatus Limisoma</taxon>
    </lineage>
</organism>
<proteinExistence type="predicted"/>
<dbReference type="EMBL" id="JADIMC010000019">
    <property type="protein sequence ID" value="MBO8475648.1"/>
    <property type="molecule type" value="Genomic_DNA"/>
</dbReference>
<comment type="caution">
    <text evidence="1">The sequence shown here is derived from an EMBL/GenBank/DDBJ whole genome shotgun (WGS) entry which is preliminary data.</text>
</comment>